<accession>A0A0Q3WT69</accession>
<dbReference type="Proteomes" id="UP000051888">
    <property type="component" value="Unassembled WGS sequence"/>
</dbReference>
<dbReference type="EMBL" id="LJJC01000004">
    <property type="protein sequence ID" value="KQL54421.1"/>
    <property type="molecule type" value="Genomic_DNA"/>
</dbReference>
<sequence length="59" mass="6545">MFGSDLFLKKTNGKEGSGGGSGHMHHTFIVSPPLSENLSGIELLLFTFWEDQESHHFVI</sequence>
<keyword evidence="2" id="KW-1185">Reference proteome</keyword>
<gene>
    <name evidence="1" type="ORF">AN964_13560</name>
</gene>
<dbReference type="RefSeq" id="WP_055740190.1">
    <property type="nucleotide sequence ID" value="NZ_LJJC01000004.1"/>
</dbReference>
<comment type="caution">
    <text evidence="1">The sequence shown here is derived from an EMBL/GenBank/DDBJ whole genome shotgun (WGS) entry which is preliminary data.</text>
</comment>
<evidence type="ECO:0000313" key="2">
    <source>
        <dbReference type="Proteomes" id="UP000051888"/>
    </source>
</evidence>
<protein>
    <submittedName>
        <fullName evidence="1">Uncharacterized protein</fullName>
    </submittedName>
</protein>
<reference evidence="1 2" key="1">
    <citation type="submission" date="2015-09" db="EMBL/GenBank/DDBJ databases">
        <title>Genome sequencing project for genomic taxonomy and phylogenomics of Bacillus-like bacteria.</title>
        <authorList>
            <person name="Liu B."/>
            <person name="Wang J."/>
            <person name="Zhu Y."/>
            <person name="Liu G."/>
            <person name="Chen Q."/>
            <person name="Chen Z."/>
            <person name="Lan J."/>
            <person name="Che J."/>
            <person name="Ge C."/>
            <person name="Shi H."/>
            <person name="Pan Z."/>
            <person name="Liu X."/>
        </authorList>
    </citation>
    <scope>NUCLEOTIDE SEQUENCE [LARGE SCALE GENOMIC DNA]</scope>
    <source>
        <strain evidence="1 2">LMG 18435</strain>
    </source>
</reference>
<dbReference type="AlphaFoldDB" id="A0A0Q3WT69"/>
<dbReference type="STRING" id="157838.AN964_13560"/>
<dbReference type="PATRIC" id="fig|157838.3.peg.3015"/>
<name>A0A0Q3WT69_9BACI</name>
<evidence type="ECO:0000313" key="1">
    <source>
        <dbReference type="EMBL" id="KQL54421.1"/>
    </source>
</evidence>
<proteinExistence type="predicted"/>
<organism evidence="1 2">
    <name type="scientific">Heyndrickxia shackletonii</name>
    <dbReference type="NCBI Taxonomy" id="157838"/>
    <lineage>
        <taxon>Bacteria</taxon>
        <taxon>Bacillati</taxon>
        <taxon>Bacillota</taxon>
        <taxon>Bacilli</taxon>
        <taxon>Bacillales</taxon>
        <taxon>Bacillaceae</taxon>
        <taxon>Heyndrickxia</taxon>
    </lineage>
</organism>